<dbReference type="InterPro" id="IPR001296">
    <property type="entry name" value="Glyco_trans_1"/>
</dbReference>
<sequence>MKLSIDAFNLARPHGTGIATYGRILARTAKALGHDVSLLFGDKTGYSKDPLLNEIALIEAGRQDRKRLPVPVLVQRGIEALSGTLKARGGFEVPMSGQVVMPVGLPPEADRLWNVQNLYSGADIGFRAARRFTSIANYGVDLAHWTYPLPVRMPKARNVYTLHDLVPLKLPYTTADTKRVYYRMCRRIAREADHILTVSECSRRDIIEMLGVEPGRVTNLYQASDAAQTLEGVGEADIARYVEGVLGIPPKGYFLFFSAIEPKKNVAHLLEAYLGSGTQTPLVIVGAPGWGSVHDMALIKSMAALDTGKRVRWLGFLPRATLTRLIAGARAVLFPSLYEGFGLPVLEAMELGTPVITSNTSCLQEVGGDAPHYVDPYDVQSILTAIRTVDADSALRADMASKGLVQAKHFSAASYQARLAKFYGTFQ</sequence>
<keyword evidence="1" id="KW-0808">Transferase</keyword>
<protein>
    <submittedName>
        <fullName evidence="4">Glycosyltransferase family 1 protein</fullName>
    </submittedName>
</protein>
<accession>A0ABT9A2Y7</accession>
<dbReference type="Proteomes" id="UP001176468">
    <property type="component" value="Unassembled WGS sequence"/>
</dbReference>
<evidence type="ECO:0000313" key="5">
    <source>
        <dbReference type="Proteomes" id="UP001176468"/>
    </source>
</evidence>
<dbReference type="Pfam" id="PF13579">
    <property type="entry name" value="Glyco_trans_4_4"/>
    <property type="match status" value="1"/>
</dbReference>
<evidence type="ECO:0000259" key="2">
    <source>
        <dbReference type="Pfam" id="PF00534"/>
    </source>
</evidence>
<evidence type="ECO:0000313" key="4">
    <source>
        <dbReference type="EMBL" id="MDO7843694.1"/>
    </source>
</evidence>
<evidence type="ECO:0000256" key="1">
    <source>
        <dbReference type="ARBA" id="ARBA00022679"/>
    </source>
</evidence>
<dbReference type="Pfam" id="PF00534">
    <property type="entry name" value="Glycos_transf_1"/>
    <property type="match status" value="1"/>
</dbReference>
<feature type="domain" description="Glycosyl transferase family 1" evidence="2">
    <location>
        <begin position="251"/>
        <end position="403"/>
    </location>
</feature>
<dbReference type="SUPFAM" id="SSF53756">
    <property type="entry name" value="UDP-Glycosyltransferase/glycogen phosphorylase"/>
    <property type="match status" value="1"/>
</dbReference>
<comment type="caution">
    <text evidence="4">The sequence shown here is derived from an EMBL/GenBank/DDBJ whole genome shotgun (WGS) entry which is preliminary data.</text>
</comment>
<dbReference type="CDD" id="cd03809">
    <property type="entry name" value="GT4_MtfB-like"/>
    <property type="match status" value="1"/>
</dbReference>
<dbReference type="Gene3D" id="3.40.50.2000">
    <property type="entry name" value="Glycogen Phosphorylase B"/>
    <property type="match status" value="2"/>
</dbReference>
<dbReference type="RefSeq" id="WP_304562155.1">
    <property type="nucleotide sequence ID" value="NZ_JAUQSZ010000011.1"/>
</dbReference>
<gene>
    <name evidence="4" type="ORF">Q5H94_15275</name>
</gene>
<feature type="domain" description="Glycosyltransferase subfamily 4-like N-terminal" evidence="3">
    <location>
        <begin position="16"/>
        <end position="218"/>
    </location>
</feature>
<reference evidence="4" key="1">
    <citation type="submission" date="2023-07" db="EMBL/GenBank/DDBJ databases">
        <authorList>
            <person name="Kim M.K."/>
        </authorList>
    </citation>
    <scope>NUCLEOTIDE SEQUENCE</scope>
    <source>
        <strain evidence="4">CA1-15</strain>
    </source>
</reference>
<dbReference type="PANTHER" id="PTHR46401:SF2">
    <property type="entry name" value="GLYCOSYLTRANSFERASE WBBK-RELATED"/>
    <property type="match status" value="1"/>
</dbReference>
<dbReference type="PANTHER" id="PTHR46401">
    <property type="entry name" value="GLYCOSYLTRANSFERASE WBBK-RELATED"/>
    <property type="match status" value="1"/>
</dbReference>
<dbReference type="InterPro" id="IPR028098">
    <property type="entry name" value="Glyco_trans_4-like_N"/>
</dbReference>
<organism evidence="4 5">
    <name type="scientific">Sphingomonas immobilis</name>
    <dbReference type="NCBI Taxonomy" id="3063997"/>
    <lineage>
        <taxon>Bacteria</taxon>
        <taxon>Pseudomonadati</taxon>
        <taxon>Pseudomonadota</taxon>
        <taxon>Alphaproteobacteria</taxon>
        <taxon>Sphingomonadales</taxon>
        <taxon>Sphingomonadaceae</taxon>
        <taxon>Sphingomonas</taxon>
    </lineage>
</organism>
<proteinExistence type="predicted"/>
<dbReference type="EMBL" id="JAUQSZ010000011">
    <property type="protein sequence ID" value="MDO7843694.1"/>
    <property type="molecule type" value="Genomic_DNA"/>
</dbReference>
<evidence type="ECO:0000259" key="3">
    <source>
        <dbReference type="Pfam" id="PF13579"/>
    </source>
</evidence>
<keyword evidence="5" id="KW-1185">Reference proteome</keyword>
<name>A0ABT9A2Y7_9SPHN</name>